<keyword evidence="5" id="KW-1185">Reference proteome</keyword>
<proteinExistence type="predicted"/>
<dbReference type="SUPFAM" id="SSF51735">
    <property type="entry name" value="NAD(P)-binding Rossmann-fold domains"/>
    <property type="match status" value="1"/>
</dbReference>
<dbReference type="PANTHER" id="PTHR47706:SF9">
    <property type="entry name" value="NMRA-LIKE DOMAIN-CONTAINING PROTEIN-RELATED"/>
    <property type="match status" value="1"/>
</dbReference>
<gene>
    <name evidence="4" type="ORF">CC85DRAFT_282196</name>
</gene>
<evidence type="ECO:0000256" key="2">
    <source>
        <dbReference type="ARBA" id="ARBA00023002"/>
    </source>
</evidence>
<dbReference type="RefSeq" id="XP_018282549.1">
    <property type="nucleotide sequence ID" value="XM_018421891.1"/>
</dbReference>
<dbReference type="AlphaFoldDB" id="A0A0J0XYE0"/>
<dbReference type="PANTHER" id="PTHR47706">
    <property type="entry name" value="NMRA-LIKE FAMILY PROTEIN"/>
    <property type="match status" value="1"/>
</dbReference>
<name>A0A0J0XYE0_9TREE</name>
<dbReference type="Gene3D" id="3.40.50.720">
    <property type="entry name" value="NAD(P)-binding Rossmann-like Domain"/>
    <property type="match status" value="1"/>
</dbReference>
<dbReference type="InterPro" id="IPR051609">
    <property type="entry name" value="NmrA/Isoflavone_reductase-like"/>
</dbReference>
<dbReference type="OrthoDB" id="5283654at2759"/>
<protein>
    <recommendedName>
        <fullName evidence="3">NmrA-like domain-containing protein</fullName>
    </recommendedName>
</protein>
<feature type="domain" description="NmrA-like" evidence="3">
    <location>
        <begin position="6"/>
        <end position="225"/>
    </location>
</feature>
<dbReference type="InterPro" id="IPR036291">
    <property type="entry name" value="NAD(P)-bd_dom_sf"/>
</dbReference>
<organism evidence="4 5">
    <name type="scientific">Cutaneotrichosporon oleaginosum</name>
    <dbReference type="NCBI Taxonomy" id="879819"/>
    <lineage>
        <taxon>Eukaryota</taxon>
        <taxon>Fungi</taxon>
        <taxon>Dikarya</taxon>
        <taxon>Basidiomycota</taxon>
        <taxon>Agaricomycotina</taxon>
        <taxon>Tremellomycetes</taxon>
        <taxon>Trichosporonales</taxon>
        <taxon>Trichosporonaceae</taxon>
        <taxon>Cutaneotrichosporon</taxon>
    </lineage>
</organism>
<evidence type="ECO:0000259" key="3">
    <source>
        <dbReference type="Pfam" id="PF05368"/>
    </source>
</evidence>
<evidence type="ECO:0000256" key="1">
    <source>
        <dbReference type="ARBA" id="ARBA00022857"/>
    </source>
</evidence>
<evidence type="ECO:0000313" key="5">
    <source>
        <dbReference type="Proteomes" id="UP000053611"/>
    </source>
</evidence>
<dbReference type="STRING" id="879819.A0A0J0XYE0"/>
<dbReference type="InterPro" id="IPR008030">
    <property type="entry name" value="NmrA-like"/>
</dbReference>
<dbReference type="Proteomes" id="UP000053611">
    <property type="component" value="Unassembled WGS sequence"/>
</dbReference>
<sequence length="283" mass="29691">MTNASTTVGLIGASGLLGSALFSALSSQDNIKLVVLHRPTSKLDVGKTETRVLDLAGSESDIHKALKGIDVLVNATGKTDVATELAFVGHLATLPTPLRAYLPSDFSLNYTPEESEGVPLIEAKEAINARAIELGLPLTTVHNGIFEPFLLTPFSGIDLKTGTLSLYPGAENKPISITSPGYIGAAVAEIVQLPKLDKTYTVVEYAATGKEIAAALEEAGKKVTIEKWGDEGAAAAKASGPFGALSAAVRVKWGKGEWPEDDAYVPKAKKRDIKLAVQDALKA</sequence>
<dbReference type="GeneID" id="28982494"/>
<dbReference type="EMBL" id="KQ087179">
    <property type="protein sequence ID" value="KLT46058.1"/>
    <property type="molecule type" value="Genomic_DNA"/>
</dbReference>
<keyword evidence="2" id="KW-0560">Oxidoreductase</keyword>
<reference evidence="4 5" key="1">
    <citation type="submission" date="2015-03" db="EMBL/GenBank/DDBJ databases">
        <title>Genomics and transcriptomics of the oil-accumulating basidiomycete yeast T. oleaginosus allow insights into substrate utilization and the diverse evolutionary trajectories of mating systems in fungi.</title>
        <authorList>
            <consortium name="DOE Joint Genome Institute"/>
            <person name="Kourist R."/>
            <person name="Kracht O."/>
            <person name="Bracharz F."/>
            <person name="Lipzen A."/>
            <person name="Nolan M."/>
            <person name="Ohm R."/>
            <person name="Grigoriev I."/>
            <person name="Sun S."/>
            <person name="Heitman J."/>
            <person name="Bruck T."/>
            <person name="Nowrousian M."/>
        </authorList>
    </citation>
    <scope>NUCLEOTIDE SEQUENCE [LARGE SCALE GENOMIC DNA]</scope>
    <source>
        <strain evidence="4 5">IBC0246</strain>
    </source>
</reference>
<accession>A0A0J0XYE0</accession>
<dbReference type="GO" id="GO:0016491">
    <property type="term" value="F:oxidoreductase activity"/>
    <property type="evidence" value="ECO:0007669"/>
    <property type="project" value="UniProtKB-KW"/>
</dbReference>
<evidence type="ECO:0000313" key="4">
    <source>
        <dbReference type="EMBL" id="KLT46058.1"/>
    </source>
</evidence>
<dbReference type="Pfam" id="PF05368">
    <property type="entry name" value="NmrA"/>
    <property type="match status" value="1"/>
</dbReference>
<keyword evidence="1" id="KW-0521">NADP</keyword>